<evidence type="ECO:0000313" key="2">
    <source>
        <dbReference type="Proteomes" id="UP000466997"/>
    </source>
</evidence>
<sequence length="66" mass="7444">MKQLDNKLPSVFVADFAGLVAPREFRQAAANAYRTLDPGVCTFDEFLDRLTEKVQARRQSLGMEPI</sequence>
<organism evidence="1 2">
    <name type="scientific">Mycobacterium novum</name>
    <dbReference type="NCBI Taxonomy" id="2492438"/>
    <lineage>
        <taxon>Bacteria</taxon>
        <taxon>Bacillati</taxon>
        <taxon>Actinomycetota</taxon>
        <taxon>Actinomycetes</taxon>
        <taxon>Mycobacteriales</taxon>
        <taxon>Mycobacteriaceae</taxon>
        <taxon>Mycobacterium</taxon>
    </lineage>
</organism>
<evidence type="ECO:0000313" key="1">
    <source>
        <dbReference type="EMBL" id="BBX13054.1"/>
    </source>
</evidence>
<dbReference type="AlphaFoldDB" id="A0A7I7JP87"/>
<proteinExistence type="predicted"/>
<dbReference type="KEGG" id="mnm:MNVM_21350"/>
<protein>
    <submittedName>
        <fullName evidence="1">Uncharacterized protein</fullName>
    </submittedName>
</protein>
<accession>A0A7I7JP87</accession>
<dbReference type="Proteomes" id="UP000466997">
    <property type="component" value="Chromosome"/>
</dbReference>
<gene>
    <name evidence="1" type="ORF">MNVM_21350</name>
</gene>
<keyword evidence="2" id="KW-1185">Reference proteome</keyword>
<dbReference type="RefSeq" id="WP_193464895.1">
    <property type="nucleotide sequence ID" value="NZ_AP022562.1"/>
</dbReference>
<name>A0A7I7JP87_9MYCO</name>
<dbReference type="EMBL" id="AP022562">
    <property type="protein sequence ID" value="BBX13054.1"/>
    <property type="molecule type" value="Genomic_DNA"/>
</dbReference>
<reference evidence="1 2" key="1">
    <citation type="journal article" date="2019" name="Emerg. Microbes Infect.">
        <title>Comprehensive subspecies identification of 175 nontuberculous mycobacteria species based on 7547 genomic profiles.</title>
        <authorList>
            <person name="Matsumoto Y."/>
            <person name="Kinjo T."/>
            <person name="Motooka D."/>
            <person name="Nabeya D."/>
            <person name="Jung N."/>
            <person name="Uechi K."/>
            <person name="Horii T."/>
            <person name="Iida T."/>
            <person name="Fujita J."/>
            <person name="Nakamura S."/>
        </authorList>
    </citation>
    <scope>NUCLEOTIDE SEQUENCE [LARGE SCALE GENOMIC DNA]</scope>
    <source>
        <strain evidence="1 2">JCM 6391</strain>
    </source>
</reference>